<dbReference type="Pfam" id="PF01492">
    <property type="entry name" value="Gemini_C4"/>
    <property type="match status" value="1"/>
</dbReference>
<keyword evidence="2" id="KW-0945">Host-virus interaction</keyword>
<dbReference type="EMBL" id="KP685599">
    <property type="protein sequence ID" value="AKN79003.1"/>
    <property type="molecule type" value="Genomic_DNA"/>
</dbReference>
<proteinExistence type="inferred from homology"/>
<feature type="region of interest" description="Disordered" evidence="3">
    <location>
        <begin position="118"/>
        <end position="140"/>
    </location>
</feature>
<reference evidence="4" key="1">
    <citation type="submission" date="2015-01" db="EMBL/GenBank/DDBJ databases">
        <title>First report of Papaya leaf curl China virus and Ageratum yellow vein China betasatellite on Ageratum conyzoides in Jiangxi, China.</title>
        <authorList>
            <person name="Zhang J."/>
            <person name="Lin W."/>
            <person name="Ou-Yang Z."/>
            <person name="Wu Z."/>
        </authorList>
    </citation>
    <scope>NUCLEOTIDE SEQUENCE</scope>
    <source>
        <strain evidence="4">JX01</strain>
    </source>
</reference>
<sequence length="140" mass="15921">MPRIISSLIHTAPLLKKRHFPKSQPYQPRLINYSYVFAGNYTKMGLLTCMSSSSSKANSSAKTTDSSISPPQAGQQISIRTFRELKAQQMLKHTWKKTETSLIMEFSKSMEDQLEEVANLPTTHMPRQSMQGPKQRPSIY</sequence>
<feature type="region of interest" description="Disordered" evidence="3">
    <location>
        <begin position="51"/>
        <end position="76"/>
    </location>
</feature>
<dbReference type="InterPro" id="IPR002488">
    <property type="entry name" value="Gemini_C4"/>
</dbReference>
<comment type="similarity">
    <text evidence="1">Belongs to the geminiviridae protein AC4/C4 family.</text>
</comment>
<evidence type="ECO:0000256" key="2">
    <source>
        <dbReference type="ARBA" id="ARBA00022581"/>
    </source>
</evidence>
<evidence type="ECO:0000313" key="4">
    <source>
        <dbReference type="EMBL" id="AKN79003.1"/>
    </source>
</evidence>
<accession>A0A0H4CV09</accession>
<feature type="compositionally biased region" description="Low complexity" evidence="3">
    <location>
        <begin position="51"/>
        <end position="67"/>
    </location>
</feature>
<evidence type="ECO:0000256" key="1">
    <source>
        <dbReference type="ARBA" id="ARBA00008996"/>
    </source>
</evidence>
<protein>
    <submittedName>
        <fullName evidence="4">Transcriptional regulator protein</fullName>
    </submittedName>
</protein>
<gene>
    <name evidence="4" type="primary">AC4</name>
</gene>
<organism evidence="4">
    <name type="scientific">Papaya leaf curl China virus</name>
    <dbReference type="NCBI Taxonomy" id="229634"/>
    <lineage>
        <taxon>Viruses</taxon>
        <taxon>Monodnaviria</taxon>
        <taxon>Shotokuvirae</taxon>
        <taxon>Cressdnaviricota</taxon>
        <taxon>Repensiviricetes</taxon>
        <taxon>Geplafuvirales</taxon>
        <taxon>Geminiviridae</taxon>
        <taxon>Begomovirus</taxon>
        <taxon>Begomovirus caricachinaense</taxon>
    </lineage>
</organism>
<evidence type="ECO:0000256" key="3">
    <source>
        <dbReference type="SAM" id="MobiDB-lite"/>
    </source>
</evidence>
<feature type="compositionally biased region" description="Polar residues" evidence="3">
    <location>
        <begin position="120"/>
        <end position="132"/>
    </location>
</feature>
<name>A0A0H4CV09_9GEMI</name>